<accession>A0A4R4DZT0</accession>
<sequence>MHANKFERDVQGKLDGMRMTPSAPVWAEVEARIRRERKKRRVFFFWLLAPLLLLGGGAAWCLLRPQQGSVALPSANVQPGNQKSNRDTTNNEPGLSGATAASIPPALSPDAHKTVLAPDKRSEPAHSDNGSSVLFVNAKDGSLPVTPAEGTTVEKKSSARISREKMPRPSAQRSTGRSGDKHAATMEPGAPVAGQGTEPVTALTDNRVSMAPIPDEPMRATLPSQQGADSAQKNKAGAAAGPKDSAQAVASTTETPKAHQKRLQWALEAGGAAAFGARTGGMQSIGVNYATGADSTAYWRGGSTWNIGARLTLPLQGRLRFVTGLDLGLWHLAYDTEKAMTLSSSGNPFGGPGAASSGAVKKTIAYNLLSVQLPLALEWQPAPRLPLALSGGFTVTRLLSAAPEGLRSTQFSLQAGARYRIARAGRHSIELGPQLGIGIRHFTGNNRLVQAGAALRFSF</sequence>
<feature type="transmembrane region" description="Helical" evidence="2">
    <location>
        <begin position="42"/>
        <end position="60"/>
    </location>
</feature>
<dbReference type="RefSeq" id="WP_131852292.1">
    <property type="nucleotide sequence ID" value="NZ_SKFH01000017.1"/>
</dbReference>
<feature type="compositionally biased region" description="Polar residues" evidence="1">
    <location>
        <begin position="75"/>
        <end position="93"/>
    </location>
</feature>
<evidence type="ECO:0000313" key="3">
    <source>
        <dbReference type="EMBL" id="TCZ70143.1"/>
    </source>
</evidence>
<keyword evidence="2" id="KW-0812">Transmembrane</keyword>
<proteinExistence type="predicted"/>
<comment type="caution">
    <text evidence="3">The sequence shown here is derived from an EMBL/GenBank/DDBJ whole genome shotgun (WGS) entry which is preliminary data.</text>
</comment>
<evidence type="ECO:0000313" key="4">
    <source>
        <dbReference type="Proteomes" id="UP000295164"/>
    </source>
</evidence>
<name>A0A4R4DZT0_9BACT</name>
<keyword evidence="4" id="KW-1185">Reference proteome</keyword>
<dbReference type="Proteomes" id="UP000295164">
    <property type="component" value="Unassembled WGS sequence"/>
</dbReference>
<evidence type="ECO:0000256" key="1">
    <source>
        <dbReference type="SAM" id="MobiDB-lite"/>
    </source>
</evidence>
<feature type="compositionally biased region" description="Basic and acidic residues" evidence="1">
    <location>
        <begin position="110"/>
        <end position="126"/>
    </location>
</feature>
<dbReference type="AlphaFoldDB" id="A0A4R4DZT0"/>
<feature type="region of interest" description="Disordered" evidence="1">
    <location>
        <begin position="71"/>
        <end position="198"/>
    </location>
</feature>
<keyword evidence="2" id="KW-1133">Transmembrane helix</keyword>
<feature type="compositionally biased region" description="Basic and acidic residues" evidence="1">
    <location>
        <begin position="152"/>
        <end position="167"/>
    </location>
</feature>
<organism evidence="3 4">
    <name type="scientific">Flaviaesturariibacter aridisoli</name>
    <dbReference type="NCBI Taxonomy" id="2545761"/>
    <lineage>
        <taxon>Bacteria</taxon>
        <taxon>Pseudomonadati</taxon>
        <taxon>Bacteroidota</taxon>
        <taxon>Chitinophagia</taxon>
        <taxon>Chitinophagales</taxon>
        <taxon>Chitinophagaceae</taxon>
        <taxon>Flaviaestuariibacter</taxon>
    </lineage>
</organism>
<feature type="compositionally biased region" description="Polar residues" evidence="1">
    <location>
        <begin position="222"/>
        <end position="233"/>
    </location>
</feature>
<evidence type="ECO:0000256" key="2">
    <source>
        <dbReference type="SAM" id="Phobius"/>
    </source>
</evidence>
<feature type="region of interest" description="Disordered" evidence="1">
    <location>
        <begin position="210"/>
        <end position="261"/>
    </location>
</feature>
<reference evidence="3 4" key="1">
    <citation type="submission" date="2019-03" db="EMBL/GenBank/DDBJ databases">
        <authorList>
            <person name="Kim M.K.M."/>
        </authorList>
    </citation>
    <scope>NUCLEOTIDE SEQUENCE [LARGE SCALE GENOMIC DNA]</scope>
    <source>
        <strain evidence="3 4">17J68-15</strain>
    </source>
</reference>
<dbReference type="EMBL" id="SKFH01000017">
    <property type="protein sequence ID" value="TCZ70143.1"/>
    <property type="molecule type" value="Genomic_DNA"/>
</dbReference>
<gene>
    <name evidence="3" type="ORF">E0486_11330</name>
</gene>
<protein>
    <recommendedName>
        <fullName evidence="5">Outer membrane protein beta-barrel domain-containing protein</fullName>
    </recommendedName>
</protein>
<evidence type="ECO:0008006" key="5">
    <source>
        <dbReference type="Google" id="ProtNLM"/>
    </source>
</evidence>
<keyword evidence="2" id="KW-0472">Membrane</keyword>